<sequence length="627" mass="69615">MCGIAGFIPSKAISQDKSAEIIGAMNGRLHHRGPDSGGHWICAETGLVLGHRRLAIVELSPLGAQPMLSPCGRFSLVFNGEIYNFKELRAELELMGVSFLGHSDTEVLLHGFMRWGFAATLEKAVGMFALAFYDQQSGELSLARDRFGEKPLYYGVQQGAFLFASELSALRVTPFFSGDLCRQAIADYLVYNRVNAPRSIYQNIFKLCPGHFIVVNTRAPAALPEQRSYWSVAQAYQQAQRQPVASRQEAIAGVDHLLQQAVRQQMIADVPLGAFLSGGIDSSLVVAAMQYQASKPVKTFSIGFSEPEFNEAEHAARVAEHLGCEHTELYVDANDALALVPEMASVYDEPFADSSQLPTYLVCQMARQHVTVALSGDGGDELFAGYSRYQGIGQRWQAIQRMPAAVRKITAGLMGGAAKVTGSGRFRVRQAWLNSPSLLSLYEDSIYPRQMLDLLQHPETSQAPLIDLADDMTAMQLYDITSYMVDDILVKVDRASMAHSLETRIPLLDHRLAEYALSIPNQFNVEGGVGKQVLRQLLYRYVPQEMVDRPKRGFAVPIAQWLRGPLLPWAQTLINTPDPYLKQAMVEQLWRSHQSGQDRSRSLWTILMFRDWYQKVACGGEFAVPAA</sequence>
<dbReference type="InterPro" id="IPR033738">
    <property type="entry name" value="AsnB_N"/>
</dbReference>
<dbReference type="EMBL" id="SHLY01000002">
    <property type="protein sequence ID" value="TAA46799.1"/>
    <property type="molecule type" value="Genomic_DNA"/>
</dbReference>
<evidence type="ECO:0000256" key="6">
    <source>
        <dbReference type="ARBA" id="ARBA00022962"/>
    </source>
</evidence>
<dbReference type="InterPro" id="IPR017932">
    <property type="entry name" value="GATase_2_dom"/>
</dbReference>
<organism evidence="9 10">
    <name type="scientific">Corallincola spongiicola</name>
    <dbReference type="NCBI Taxonomy" id="2520508"/>
    <lineage>
        <taxon>Bacteria</taxon>
        <taxon>Pseudomonadati</taxon>
        <taxon>Pseudomonadota</taxon>
        <taxon>Gammaproteobacteria</taxon>
        <taxon>Alteromonadales</taxon>
        <taxon>Psychromonadaceae</taxon>
        <taxon>Corallincola</taxon>
    </lineage>
</organism>
<keyword evidence="9" id="KW-0436">Ligase</keyword>
<keyword evidence="5" id="KW-0067">ATP-binding</keyword>
<dbReference type="Gene3D" id="3.60.20.10">
    <property type="entry name" value="Glutamine Phosphoribosylpyrophosphate, subunit 1, domain 1"/>
    <property type="match status" value="1"/>
</dbReference>
<dbReference type="InterPro" id="IPR001962">
    <property type="entry name" value="Asn_synthase"/>
</dbReference>
<dbReference type="InterPro" id="IPR051786">
    <property type="entry name" value="ASN_synthetase/amidase"/>
</dbReference>
<evidence type="ECO:0000256" key="5">
    <source>
        <dbReference type="ARBA" id="ARBA00022840"/>
    </source>
</evidence>
<accession>A0ABY1WQ01</accession>
<evidence type="ECO:0000256" key="3">
    <source>
        <dbReference type="ARBA" id="ARBA00012737"/>
    </source>
</evidence>
<gene>
    <name evidence="9" type="primary">asnB</name>
    <name evidence="9" type="ORF">EXY25_05970</name>
</gene>
<dbReference type="NCBIfam" id="TIGR01536">
    <property type="entry name" value="asn_synth_AEB"/>
    <property type="match status" value="1"/>
</dbReference>
<comment type="pathway">
    <text evidence="1">Amino-acid biosynthesis; L-asparagine biosynthesis; L-asparagine from L-aspartate (L-Gln route): step 1/1.</text>
</comment>
<keyword evidence="10" id="KW-1185">Reference proteome</keyword>
<evidence type="ECO:0000313" key="9">
    <source>
        <dbReference type="EMBL" id="TAA46799.1"/>
    </source>
</evidence>
<dbReference type="SUPFAM" id="SSF52402">
    <property type="entry name" value="Adenine nucleotide alpha hydrolases-like"/>
    <property type="match status" value="1"/>
</dbReference>
<evidence type="ECO:0000256" key="4">
    <source>
        <dbReference type="ARBA" id="ARBA00022741"/>
    </source>
</evidence>
<protein>
    <recommendedName>
        <fullName evidence="3">asparagine synthase (glutamine-hydrolyzing)</fullName>
        <ecNumber evidence="3">6.3.5.4</ecNumber>
    </recommendedName>
</protein>
<reference evidence="10" key="1">
    <citation type="submission" date="2019-02" db="EMBL/GenBank/DDBJ databases">
        <title>Draft genome sequence of Muricauda sp. 176CP4-71.</title>
        <authorList>
            <person name="Park J.-S."/>
        </authorList>
    </citation>
    <scope>NUCLEOTIDE SEQUENCE [LARGE SCALE GENOMIC DNA]</scope>
    <source>
        <strain evidence="10">176GS2-150</strain>
    </source>
</reference>
<dbReference type="PANTHER" id="PTHR43284:SF1">
    <property type="entry name" value="ASPARAGINE SYNTHETASE"/>
    <property type="match status" value="1"/>
</dbReference>
<dbReference type="PANTHER" id="PTHR43284">
    <property type="entry name" value="ASPARAGINE SYNTHETASE (GLUTAMINE-HYDROLYZING)"/>
    <property type="match status" value="1"/>
</dbReference>
<keyword evidence="6" id="KW-0315">Glutamine amidotransferase</keyword>
<dbReference type="CDD" id="cd01991">
    <property type="entry name" value="Asn_synthase_B_C"/>
    <property type="match status" value="1"/>
</dbReference>
<dbReference type="GO" id="GO:0004066">
    <property type="term" value="F:asparagine synthase (glutamine-hydrolyzing) activity"/>
    <property type="evidence" value="ECO:0007669"/>
    <property type="project" value="UniProtKB-EC"/>
</dbReference>
<feature type="domain" description="Glutamine amidotransferase type-2" evidence="8">
    <location>
        <begin position="2"/>
        <end position="218"/>
    </location>
</feature>
<dbReference type="Pfam" id="PF13522">
    <property type="entry name" value="GATase_6"/>
    <property type="match status" value="1"/>
</dbReference>
<dbReference type="CDD" id="cd00712">
    <property type="entry name" value="AsnB"/>
    <property type="match status" value="1"/>
</dbReference>
<dbReference type="InterPro" id="IPR006426">
    <property type="entry name" value="Asn_synth_AEB"/>
</dbReference>
<dbReference type="Proteomes" id="UP000292544">
    <property type="component" value="Unassembled WGS sequence"/>
</dbReference>
<comment type="catalytic activity">
    <reaction evidence="7">
        <text>L-aspartate + L-glutamine + ATP + H2O = L-asparagine + L-glutamate + AMP + diphosphate + H(+)</text>
        <dbReference type="Rhea" id="RHEA:12228"/>
        <dbReference type="ChEBI" id="CHEBI:15377"/>
        <dbReference type="ChEBI" id="CHEBI:15378"/>
        <dbReference type="ChEBI" id="CHEBI:29985"/>
        <dbReference type="ChEBI" id="CHEBI:29991"/>
        <dbReference type="ChEBI" id="CHEBI:30616"/>
        <dbReference type="ChEBI" id="CHEBI:33019"/>
        <dbReference type="ChEBI" id="CHEBI:58048"/>
        <dbReference type="ChEBI" id="CHEBI:58359"/>
        <dbReference type="ChEBI" id="CHEBI:456215"/>
        <dbReference type="EC" id="6.3.5.4"/>
    </reaction>
</comment>
<dbReference type="EC" id="6.3.5.4" evidence="3"/>
<evidence type="ECO:0000259" key="8">
    <source>
        <dbReference type="PROSITE" id="PS51278"/>
    </source>
</evidence>
<evidence type="ECO:0000256" key="2">
    <source>
        <dbReference type="ARBA" id="ARBA00005752"/>
    </source>
</evidence>
<comment type="similarity">
    <text evidence="2">Belongs to the asparagine synthetase family.</text>
</comment>
<evidence type="ECO:0000256" key="1">
    <source>
        <dbReference type="ARBA" id="ARBA00005187"/>
    </source>
</evidence>
<dbReference type="Pfam" id="PF00733">
    <property type="entry name" value="Asn_synthase"/>
    <property type="match status" value="1"/>
</dbReference>
<name>A0ABY1WQ01_9GAMM</name>
<dbReference type="InterPro" id="IPR014729">
    <property type="entry name" value="Rossmann-like_a/b/a_fold"/>
</dbReference>
<dbReference type="InterPro" id="IPR029055">
    <property type="entry name" value="Ntn_hydrolases_N"/>
</dbReference>
<comment type="caution">
    <text evidence="9">The sequence shown here is derived from an EMBL/GenBank/DDBJ whole genome shotgun (WGS) entry which is preliminary data.</text>
</comment>
<evidence type="ECO:0000313" key="10">
    <source>
        <dbReference type="Proteomes" id="UP000292544"/>
    </source>
</evidence>
<dbReference type="RefSeq" id="WP_130566104.1">
    <property type="nucleotide sequence ID" value="NZ_SHLY01000002.1"/>
</dbReference>
<keyword evidence="4" id="KW-0547">Nucleotide-binding</keyword>
<proteinExistence type="inferred from homology"/>
<dbReference type="SUPFAM" id="SSF56235">
    <property type="entry name" value="N-terminal nucleophile aminohydrolases (Ntn hydrolases)"/>
    <property type="match status" value="1"/>
</dbReference>
<dbReference type="PROSITE" id="PS51278">
    <property type="entry name" value="GATASE_TYPE_2"/>
    <property type="match status" value="1"/>
</dbReference>
<dbReference type="Gene3D" id="3.40.50.620">
    <property type="entry name" value="HUPs"/>
    <property type="match status" value="1"/>
</dbReference>
<evidence type="ECO:0000256" key="7">
    <source>
        <dbReference type="ARBA" id="ARBA00048741"/>
    </source>
</evidence>
<dbReference type="PIRSF" id="PIRSF001589">
    <property type="entry name" value="Asn_synthetase_glu-h"/>
    <property type="match status" value="1"/>
</dbReference>